<comment type="catalytic activity">
    <reaction evidence="8">
        <text>D-glucosamine 6-phosphate + acetyl-CoA = N-acetyl-D-glucosamine 6-phosphate + CoA + H(+)</text>
        <dbReference type="Rhea" id="RHEA:10292"/>
        <dbReference type="ChEBI" id="CHEBI:15378"/>
        <dbReference type="ChEBI" id="CHEBI:57287"/>
        <dbReference type="ChEBI" id="CHEBI:57288"/>
        <dbReference type="ChEBI" id="CHEBI:57513"/>
        <dbReference type="ChEBI" id="CHEBI:58725"/>
        <dbReference type="EC" id="2.3.1.4"/>
    </reaction>
</comment>
<comment type="subunit">
    <text evidence="3">Homodimer.</text>
</comment>
<protein>
    <recommendedName>
        <fullName evidence="8">Glucosamine 6-phosphate N-acetyltransferase</fullName>
        <ecNumber evidence="8">2.3.1.4</ecNumber>
    </recommendedName>
</protein>
<evidence type="ECO:0000256" key="5">
    <source>
        <dbReference type="ARBA" id="ARBA00022824"/>
    </source>
</evidence>
<evidence type="ECO:0000256" key="1">
    <source>
        <dbReference type="ARBA" id="ARBA00004184"/>
    </source>
</evidence>
<reference evidence="10 11" key="1">
    <citation type="submission" date="2021-12" db="EMBL/GenBank/DDBJ databases">
        <title>High titer production of polyol ester of fatty acids by Rhodotorula paludigena BS15 towards product separation-free biomass refinery.</title>
        <authorList>
            <person name="Mano J."/>
            <person name="Ono H."/>
            <person name="Tanaka T."/>
            <person name="Naito K."/>
            <person name="Sushida H."/>
            <person name="Ike M."/>
            <person name="Tokuyasu K."/>
            <person name="Kitaoka M."/>
        </authorList>
    </citation>
    <scope>NUCLEOTIDE SEQUENCE [LARGE SCALE GENOMIC DNA]</scope>
    <source>
        <strain evidence="10 11">BS15</strain>
    </source>
</reference>
<dbReference type="AlphaFoldDB" id="A0AAV5GHP4"/>
<comment type="caution">
    <text evidence="10">The sequence shown here is derived from an EMBL/GenBank/DDBJ whole genome shotgun (WGS) entry which is preliminary data.</text>
</comment>
<organism evidence="10 11">
    <name type="scientific">Rhodotorula paludigena</name>
    <dbReference type="NCBI Taxonomy" id="86838"/>
    <lineage>
        <taxon>Eukaryota</taxon>
        <taxon>Fungi</taxon>
        <taxon>Dikarya</taxon>
        <taxon>Basidiomycota</taxon>
        <taxon>Pucciniomycotina</taxon>
        <taxon>Microbotryomycetes</taxon>
        <taxon>Sporidiobolales</taxon>
        <taxon>Sporidiobolaceae</taxon>
        <taxon>Rhodotorula</taxon>
    </lineage>
</organism>
<evidence type="ECO:0000256" key="7">
    <source>
        <dbReference type="ARBA" id="ARBA00023315"/>
    </source>
</evidence>
<dbReference type="InterPro" id="IPR016181">
    <property type="entry name" value="Acyl_CoA_acyltransferase"/>
</dbReference>
<comment type="subcellular location">
    <subcellularLocation>
        <location evidence="1">Endomembrane system</location>
        <topology evidence="1">Peripheral membrane protein</topology>
    </subcellularLocation>
    <subcellularLocation>
        <location evidence="2">Endoplasmic reticulum membrane</location>
    </subcellularLocation>
</comment>
<dbReference type="CDD" id="cd04301">
    <property type="entry name" value="NAT_SF"/>
    <property type="match status" value="1"/>
</dbReference>
<dbReference type="SUPFAM" id="SSF55729">
    <property type="entry name" value="Acyl-CoA N-acyltransferases (Nat)"/>
    <property type="match status" value="1"/>
</dbReference>
<dbReference type="PROSITE" id="PS51186">
    <property type="entry name" value="GNAT"/>
    <property type="match status" value="1"/>
</dbReference>
<gene>
    <name evidence="10" type="ORF">Rhopal_005180-T1</name>
</gene>
<keyword evidence="7 8" id="KW-0012">Acyltransferase</keyword>
<keyword evidence="5" id="KW-0256">Endoplasmic reticulum</keyword>
<evidence type="ECO:0000256" key="3">
    <source>
        <dbReference type="ARBA" id="ARBA00011738"/>
    </source>
</evidence>
<evidence type="ECO:0000313" key="11">
    <source>
        <dbReference type="Proteomes" id="UP001342314"/>
    </source>
</evidence>
<dbReference type="PANTHER" id="PTHR13355:SF11">
    <property type="entry name" value="GLUCOSAMINE 6-PHOSPHATE N-ACETYLTRANSFERASE"/>
    <property type="match status" value="1"/>
</dbReference>
<comment type="pathway">
    <text evidence="8">Nucleotide-sugar biosynthesis; UDP-N-acetyl-alpha-D-glucosamine biosynthesis; N-acetyl-alpha-D-glucosamine 1-phosphate from alpha-D-glucosamine 6-phosphate (route I): step 1/2.</text>
</comment>
<dbReference type="FunFam" id="3.40.630.30:FF:000048">
    <property type="entry name" value="Glucosamine 6-phosphate N-acetyltransferase"/>
    <property type="match status" value="1"/>
</dbReference>
<dbReference type="InterPro" id="IPR039143">
    <property type="entry name" value="GNPNAT1-like"/>
</dbReference>
<dbReference type="GO" id="GO:0004343">
    <property type="term" value="F:glucosamine 6-phosphate N-acetyltransferase activity"/>
    <property type="evidence" value="ECO:0007669"/>
    <property type="project" value="UniProtKB-UniRule"/>
</dbReference>
<proteinExistence type="inferred from homology"/>
<keyword evidence="6" id="KW-0472">Membrane</keyword>
<dbReference type="EMBL" id="BQKY01000010">
    <property type="protein sequence ID" value="GJN92150.1"/>
    <property type="molecule type" value="Genomic_DNA"/>
</dbReference>
<dbReference type="GO" id="GO:0006048">
    <property type="term" value="P:UDP-N-acetylglucosamine biosynthetic process"/>
    <property type="evidence" value="ECO:0007669"/>
    <property type="project" value="UniProtKB-UniRule"/>
</dbReference>
<name>A0AAV5GHP4_9BASI</name>
<feature type="domain" description="N-acetyltransferase" evidence="9">
    <location>
        <begin position="27"/>
        <end position="174"/>
    </location>
</feature>
<keyword evidence="11" id="KW-1185">Reference proteome</keyword>
<evidence type="ECO:0000256" key="2">
    <source>
        <dbReference type="ARBA" id="ARBA00004586"/>
    </source>
</evidence>
<evidence type="ECO:0000313" key="10">
    <source>
        <dbReference type="EMBL" id="GJN92150.1"/>
    </source>
</evidence>
<keyword evidence="4 8" id="KW-0808">Transferase</keyword>
<evidence type="ECO:0000259" key="9">
    <source>
        <dbReference type="PROSITE" id="PS51186"/>
    </source>
</evidence>
<dbReference type="InterPro" id="IPR000182">
    <property type="entry name" value="GNAT_dom"/>
</dbReference>
<dbReference type="Gene3D" id="3.40.630.30">
    <property type="match status" value="1"/>
</dbReference>
<dbReference type="EC" id="2.3.1.4" evidence="8"/>
<dbReference type="PANTHER" id="PTHR13355">
    <property type="entry name" value="GLUCOSAMINE 6-PHOSPHATE N-ACETYLTRANSFERASE"/>
    <property type="match status" value="1"/>
</dbReference>
<evidence type="ECO:0000256" key="8">
    <source>
        <dbReference type="RuleBase" id="RU365086"/>
    </source>
</evidence>
<dbReference type="Proteomes" id="UP001342314">
    <property type="component" value="Unassembled WGS sequence"/>
</dbReference>
<comment type="similarity">
    <text evidence="8">Belongs to the acetyltransferase family. GNA1 subfamily.</text>
</comment>
<dbReference type="Pfam" id="PF00583">
    <property type="entry name" value="Acetyltransf_1"/>
    <property type="match status" value="1"/>
</dbReference>
<dbReference type="GO" id="GO:0005789">
    <property type="term" value="C:endoplasmic reticulum membrane"/>
    <property type="evidence" value="ECO:0007669"/>
    <property type="project" value="UniProtKB-SubCell"/>
</dbReference>
<evidence type="ECO:0000256" key="4">
    <source>
        <dbReference type="ARBA" id="ARBA00022679"/>
    </source>
</evidence>
<sequence>MPAAASELLYSDEHIPAELRASLPAGLTLRPLASTDYARGHLSLLAHLTASPDVGAETWAARFRDLERVNAAQLTYLPIVIVDDAADRLVAQATVVVERKFLRGAGLVGHVEDVVVDPSMQGKKLGLKLIEVLTAMSEKVGAYKTILDCDPKNEAFYAKCGYENKGCEMAKYKK</sequence>
<evidence type="ECO:0000256" key="6">
    <source>
        <dbReference type="ARBA" id="ARBA00023136"/>
    </source>
</evidence>
<accession>A0AAV5GHP4</accession>